<gene>
    <name evidence="4" type="ORF">LQ567_00010</name>
</gene>
<reference evidence="4 5" key="1">
    <citation type="submission" date="2021-11" db="EMBL/GenBank/DDBJ databases">
        <title>Genomic of Niabella pedocola.</title>
        <authorList>
            <person name="Wu T."/>
        </authorList>
    </citation>
    <scope>NUCLEOTIDE SEQUENCE [LARGE SCALE GENOMIC DNA]</scope>
    <source>
        <strain evidence="4 5">JCM 31011</strain>
    </source>
</reference>
<keyword evidence="5" id="KW-1185">Reference proteome</keyword>
<dbReference type="InterPro" id="IPR032164">
    <property type="entry name" value="DUF5000"/>
</dbReference>
<feature type="domain" description="DUF4959" evidence="1">
    <location>
        <begin position="20"/>
        <end position="122"/>
    </location>
</feature>
<evidence type="ECO:0000313" key="5">
    <source>
        <dbReference type="Proteomes" id="UP001199816"/>
    </source>
</evidence>
<accession>A0ABS8PJE7</accession>
<sequence>MKYFLYTKTILLIILLSCYGCKQDTGITINKVGAKPDVVSNIQVTPLSGGAIIKYDLPASEDLRYVKATYHLDNGTVRETKGSIYNNHLTVEGFGKEGTYDVELRSVSVGEVASDPVIAKVTVLRPPYLVVLDSLRDLTNVVTAFGGLNINYHNQTKADLVIRVIKIDSTGKWAPVQSEYTSRDSGIIRVRSQQAQEITFGIYVEDRYDHFSDTLQFKRTPIEEVKIPTTLWKKFALPNDVTERVGSFPFSGIWDNNTNNGFLSTTPNITLPNSLTIDMGIQARLSRMQIWATRYSTLSDVYGPAHIYDFEVYGSNNPTPTGEWDNSWTSLGRFVGSRPLTGFGFGVPATTAEQNNIRDNGETYEFPDPTNFGKFRYIRIRTYATWNGSYEGDTNVFVFELRLFGQL</sequence>
<comment type="caution">
    <text evidence="4">The sequence shown here is derived from an EMBL/GenBank/DDBJ whole genome shotgun (WGS) entry which is preliminary data.</text>
</comment>
<dbReference type="EMBL" id="JAJNEC010000001">
    <property type="protein sequence ID" value="MCD2421126.1"/>
    <property type="molecule type" value="Genomic_DNA"/>
</dbReference>
<proteinExistence type="predicted"/>
<dbReference type="InterPro" id="IPR008979">
    <property type="entry name" value="Galactose-bd-like_sf"/>
</dbReference>
<protein>
    <submittedName>
        <fullName evidence="4">DUF4959 domain-containing protein</fullName>
    </submittedName>
</protein>
<dbReference type="Pfam" id="PF17166">
    <property type="entry name" value="DUF5126"/>
    <property type="match status" value="1"/>
</dbReference>
<evidence type="ECO:0000259" key="3">
    <source>
        <dbReference type="Pfam" id="PF17166"/>
    </source>
</evidence>
<name>A0ABS8PJE7_9BACT</name>
<dbReference type="InterPro" id="IPR032527">
    <property type="entry name" value="DUF4959"/>
</dbReference>
<dbReference type="InterPro" id="IPR033431">
    <property type="entry name" value="DUF5126"/>
</dbReference>
<feature type="domain" description="DUF5000" evidence="2">
    <location>
        <begin position="254"/>
        <end position="404"/>
    </location>
</feature>
<evidence type="ECO:0000313" key="4">
    <source>
        <dbReference type="EMBL" id="MCD2421126.1"/>
    </source>
</evidence>
<dbReference type="Proteomes" id="UP001199816">
    <property type="component" value="Unassembled WGS sequence"/>
</dbReference>
<organism evidence="4 5">
    <name type="scientific">Niabella pedocola</name>
    <dbReference type="NCBI Taxonomy" id="1752077"/>
    <lineage>
        <taxon>Bacteria</taxon>
        <taxon>Pseudomonadati</taxon>
        <taxon>Bacteroidota</taxon>
        <taxon>Chitinophagia</taxon>
        <taxon>Chitinophagales</taxon>
        <taxon>Chitinophagaceae</taxon>
        <taxon>Niabella</taxon>
    </lineage>
</organism>
<feature type="domain" description="DUF5126" evidence="3">
    <location>
        <begin position="125"/>
        <end position="228"/>
    </location>
</feature>
<dbReference type="SUPFAM" id="SSF49785">
    <property type="entry name" value="Galactose-binding domain-like"/>
    <property type="match status" value="1"/>
</dbReference>
<dbReference type="Pfam" id="PF16323">
    <property type="entry name" value="DUF4959"/>
    <property type="match status" value="1"/>
</dbReference>
<dbReference type="RefSeq" id="WP_231001909.1">
    <property type="nucleotide sequence ID" value="NZ_JAJNEC010000001.1"/>
</dbReference>
<evidence type="ECO:0000259" key="1">
    <source>
        <dbReference type="Pfam" id="PF16323"/>
    </source>
</evidence>
<evidence type="ECO:0000259" key="2">
    <source>
        <dbReference type="Pfam" id="PF16391"/>
    </source>
</evidence>
<dbReference type="Pfam" id="PF16391">
    <property type="entry name" value="DUF5000"/>
    <property type="match status" value="1"/>
</dbReference>
<dbReference type="Gene3D" id="2.60.120.260">
    <property type="entry name" value="Galactose-binding domain-like"/>
    <property type="match status" value="1"/>
</dbReference>